<gene>
    <name evidence="1" type="ORF">S12H4_37441</name>
</gene>
<dbReference type="EMBL" id="BARW01022431">
    <property type="protein sequence ID" value="GAI99358.1"/>
    <property type="molecule type" value="Genomic_DNA"/>
</dbReference>
<organism evidence="1">
    <name type="scientific">marine sediment metagenome</name>
    <dbReference type="NCBI Taxonomy" id="412755"/>
    <lineage>
        <taxon>unclassified sequences</taxon>
        <taxon>metagenomes</taxon>
        <taxon>ecological metagenomes</taxon>
    </lineage>
</organism>
<evidence type="ECO:0008006" key="2">
    <source>
        <dbReference type="Google" id="ProtNLM"/>
    </source>
</evidence>
<evidence type="ECO:0000313" key="1">
    <source>
        <dbReference type="EMBL" id="GAI99358.1"/>
    </source>
</evidence>
<reference evidence="1" key="1">
    <citation type="journal article" date="2014" name="Front. Microbiol.">
        <title>High frequency of phylogenetically diverse reductive dehalogenase-homologous genes in deep subseafloor sedimentary metagenomes.</title>
        <authorList>
            <person name="Kawai M."/>
            <person name="Futagami T."/>
            <person name="Toyoda A."/>
            <person name="Takaki Y."/>
            <person name="Nishi S."/>
            <person name="Hori S."/>
            <person name="Arai W."/>
            <person name="Tsubouchi T."/>
            <person name="Morono Y."/>
            <person name="Uchiyama I."/>
            <person name="Ito T."/>
            <person name="Fujiyama A."/>
            <person name="Inagaki F."/>
            <person name="Takami H."/>
        </authorList>
    </citation>
    <scope>NUCLEOTIDE SEQUENCE</scope>
    <source>
        <strain evidence="1">Expedition CK06-06</strain>
    </source>
</reference>
<name>X1T2B6_9ZZZZ</name>
<dbReference type="InterPro" id="IPR029063">
    <property type="entry name" value="SAM-dependent_MTases_sf"/>
</dbReference>
<feature type="non-terminal residue" evidence="1">
    <location>
        <position position="86"/>
    </location>
</feature>
<comment type="caution">
    <text evidence="1">The sequence shown here is derived from an EMBL/GenBank/DDBJ whole genome shotgun (WGS) entry which is preliminary data.</text>
</comment>
<dbReference type="AlphaFoldDB" id="X1T2B6"/>
<dbReference type="SUPFAM" id="SSF53335">
    <property type="entry name" value="S-adenosyl-L-methionine-dependent methyltransferases"/>
    <property type="match status" value="1"/>
</dbReference>
<sequence>MSFAERLMQAYFNFAYNPVYDFTIARLNRYRKLQERCVNKLEPEDNDRMLCVGLGTGNEISHILEMNKNVCIIGIDYSHTALQKGV</sequence>
<accession>X1T2B6</accession>
<dbReference type="Gene3D" id="3.40.50.150">
    <property type="entry name" value="Vaccinia Virus protein VP39"/>
    <property type="match status" value="1"/>
</dbReference>
<protein>
    <recommendedName>
        <fullName evidence="2">Methyltransferase domain-containing protein</fullName>
    </recommendedName>
</protein>
<proteinExistence type="predicted"/>